<dbReference type="PANTHER" id="PTHR24359">
    <property type="entry name" value="SERINE/THREONINE-PROTEIN KINASE SBK1"/>
    <property type="match status" value="1"/>
</dbReference>
<dbReference type="EMBL" id="JAGMUX010000030">
    <property type="protein sequence ID" value="KAH7213300.1"/>
    <property type="molecule type" value="Genomic_DNA"/>
</dbReference>
<feature type="compositionally biased region" description="Polar residues" evidence="1">
    <location>
        <begin position="768"/>
        <end position="778"/>
    </location>
</feature>
<dbReference type="PANTHER" id="PTHR24359:SF37">
    <property type="entry name" value="PROTEIN KINASE DOMAIN-CONTAINING PROTEIN"/>
    <property type="match status" value="1"/>
</dbReference>
<sequence>MEESHESLSLHSPASDHVSPTSHVSPRRKSVTFSDDTYEPADAGTTVENTRPSSPTSADTQPSIPHAISEEPNGDKSDSANFRENTLGNLIREELLELHDENLESFLPRDRLDEILTEETIKRTLEEEGKFPKERLNVIVQEILSPSTSNQNVQPYLRSRKVILVILSLIDRVSTIERFIKEDICDYDLPFRYVRETKPQSGDRRRWVMKTSDFERDPRPILLFSEWRDYQAESFEDQQWRIHVPVFSLSREGIREPTHYSLAQKAITPYLTRKGVGRGGFSFVDKVEIHHGHIDPKGSKTVFAIKRLETSTKSMFEQEVSALSRFADKEHPHLIRLLWTFSLGSTYHLVFPCADGNLMDLWKEHKSPLARKKDHGTAIWFARQCLGIVEGLKMIHQDTDHESDEPKRHGRHGDLKPENILWFRDFNSSKEGYSLGTLKISDFGLARFHGTNSKSRINTEGVGGSPTYRAPEYDVHNEVSQSYDIWSLACVLLEFVTWYLKGWDEVENFSRSRKNEDRNSMVGEDIFFNCKQTKTTISANAKMSVAEEVQSLYEHPNCSDFTLELVQLIQTKLLRMHPDARNRCCDAYEELKKFFDDCCRYPEYCLKRIKAPPARRNTEISLLGPVELPRPRPRSLGEDIPPQFATRLGSGSLTPRSRPGSPALSRSPYIPEETLVEESNSQVEESVSNNEVHDVLSPAATPSLDKPIVDTNAHIYGPNIHQQDTQTRDSNTTRTPIGNNVTDVDTLQGKEEAQGAQTHDVPKKQSDETSSQSGSNIEPNLGQPQEEGLVKSPLGRFKRWRMKTMAIICCYR</sequence>
<evidence type="ECO:0000313" key="4">
    <source>
        <dbReference type="Proteomes" id="UP000720189"/>
    </source>
</evidence>
<keyword evidence="3" id="KW-0808">Transferase</keyword>
<dbReference type="PROSITE" id="PS50011">
    <property type="entry name" value="PROTEIN_KINASE_DOM"/>
    <property type="match status" value="1"/>
</dbReference>
<comment type="caution">
    <text evidence="3">The sequence shown here is derived from an EMBL/GenBank/DDBJ whole genome shotgun (WGS) entry which is preliminary data.</text>
</comment>
<protein>
    <submittedName>
        <fullName evidence="3">Kinase-like domain-containing protein</fullName>
    </submittedName>
</protein>
<reference evidence="3" key="1">
    <citation type="journal article" date="2021" name="Nat. Commun.">
        <title>Genetic determinants of endophytism in the Arabidopsis root mycobiome.</title>
        <authorList>
            <person name="Mesny F."/>
            <person name="Miyauchi S."/>
            <person name="Thiergart T."/>
            <person name="Pickel B."/>
            <person name="Atanasova L."/>
            <person name="Karlsson M."/>
            <person name="Huettel B."/>
            <person name="Barry K.W."/>
            <person name="Haridas S."/>
            <person name="Chen C."/>
            <person name="Bauer D."/>
            <person name="Andreopoulos W."/>
            <person name="Pangilinan J."/>
            <person name="LaButti K."/>
            <person name="Riley R."/>
            <person name="Lipzen A."/>
            <person name="Clum A."/>
            <person name="Drula E."/>
            <person name="Henrissat B."/>
            <person name="Kohler A."/>
            <person name="Grigoriev I.V."/>
            <person name="Martin F.M."/>
            <person name="Hacquard S."/>
        </authorList>
    </citation>
    <scope>NUCLEOTIDE SEQUENCE</scope>
    <source>
        <strain evidence="3">MPI-CAGE-AT-0023</strain>
    </source>
</reference>
<dbReference type="GO" id="GO:0004674">
    <property type="term" value="F:protein serine/threonine kinase activity"/>
    <property type="evidence" value="ECO:0007669"/>
    <property type="project" value="TreeGrafter"/>
</dbReference>
<dbReference type="SMART" id="SM00220">
    <property type="entry name" value="S_TKc"/>
    <property type="match status" value="1"/>
</dbReference>
<dbReference type="GO" id="GO:0005524">
    <property type="term" value="F:ATP binding"/>
    <property type="evidence" value="ECO:0007669"/>
    <property type="project" value="InterPro"/>
</dbReference>
<evidence type="ECO:0000256" key="1">
    <source>
        <dbReference type="SAM" id="MobiDB-lite"/>
    </source>
</evidence>
<proteinExistence type="predicted"/>
<dbReference type="InterPro" id="IPR011009">
    <property type="entry name" value="Kinase-like_dom_sf"/>
</dbReference>
<dbReference type="SUPFAM" id="SSF56112">
    <property type="entry name" value="Protein kinase-like (PK-like)"/>
    <property type="match status" value="1"/>
</dbReference>
<feature type="compositionally biased region" description="Polar residues" evidence="1">
    <location>
        <begin position="46"/>
        <end position="63"/>
    </location>
</feature>
<dbReference type="AlphaFoldDB" id="A0A9P9FW69"/>
<feature type="region of interest" description="Disordered" evidence="1">
    <location>
        <begin position="625"/>
        <end position="668"/>
    </location>
</feature>
<feature type="region of interest" description="Disordered" evidence="1">
    <location>
        <begin position="717"/>
        <end position="790"/>
    </location>
</feature>
<feature type="compositionally biased region" description="Polar residues" evidence="1">
    <location>
        <begin position="720"/>
        <end position="745"/>
    </location>
</feature>
<dbReference type="Gene3D" id="1.10.510.10">
    <property type="entry name" value="Transferase(Phosphotransferase) domain 1"/>
    <property type="match status" value="1"/>
</dbReference>
<name>A0A9P9FW69_FUSRE</name>
<feature type="domain" description="Protein kinase" evidence="2">
    <location>
        <begin position="270"/>
        <end position="595"/>
    </location>
</feature>
<dbReference type="Pfam" id="PF00069">
    <property type="entry name" value="Pkinase"/>
    <property type="match status" value="1"/>
</dbReference>
<gene>
    <name evidence="3" type="ORF">BKA55DRAFT_546526</name>
</gene>
<dbReference type="OrthoDB" id="4062651at2759"/>
<dbReference type="Gene3D" id="3.30.200.20">
    <property type="entry name" value="Phosphorylase Kinase, domain 1"/>
    <property type="match status" value="1"/>
</dbReference>
<keyword evidence="4" id="KW-1185">Reference proteome</keyword>
<evidence type="ECO:0000259" key="2">
    <source>
        <dbReference type="PROSITE" id="PS50011"/>
    </source>
</evidence>
<organism evidence="3 4">
    <name type="scientific">Fusarium redolens</name>
    <dbReference type="NCBI Taxonomy" id="48865"/>
    <lineage>
        <taxon>Eukaryota</taxon>
        <taxon>Fungi</taxon>
        <taxon>Dikarya</taxon>
        <taxon>Ascomycota</taxon>
        <taxon>Pezizomycotina</taxon>
        <taxon>Sordariomycetes</taxon>
        <taxon>Hypocreomycetidae</taxon>
        <taxon>Hypocreales</taxon>
        <taxon>Nectriaceae</taxon>
        <taxon>Fusarium</taxon>
        <taxon>Fusarium redolens species complex</taxon>
    </lineage>
</organism>
<dbReference type="RefSeq" id="XP_046041748.1">
    <property type="nucleotide sequence ID" value="XM_046190927.1"/>
</dbReference>
<evidence type="ECO:0000313" key="3">
    <source>
        <dbReference type="EMBL" id="KAH7213300.1"/>
    </source>
</evidence>
<accession>A0A9P9FW69</accession>
<feature type="region of interest" description="Disordered" evidence="1">
    <location>
        <begin position="1"/>
        <end position="82"/>
    </location>
</feature>
<keyword evidence="3" id="KW-0418">Kinase</keyword>
<dbReference type="Proteomes" id="UP000720189">
    <property type="component" value="Unassembled WGS sequence"/>
</dbReference>
<dbReference type="GeneID" id="70220881"/>
<dbReference type="InterPro" id="IPR000719">
    <property type="entry name" value="Prot_kinase_dom"/>
</dbReference>
<dbReference type="CDD" id="cd00180">
    <property type="entry name" value="PKc"/>
    <property type="match status" value="1"/>
</dbReference>